<gene>
    <name evidence="1" type="ORF">BDR25DRAFT_360280</name>
</gene>
<keyword evidence="2" id="KW-1185">Reference proteome</keyword>
<comment type="caution">
    <text evidence="1">The sequence shown here is derived from an EMBL/GenBank/DDBJ whole genome shotgun (WGS) entry which is preliminary data.</text>
</comment>
<evidence type="ECO:0000313" key="2">
    <source>
        <dbReference type="Proteomes" id="UP000799755"/>
    </source>
</evidence>
<proteinExistence type="predicted"/>
<name>A0ACB6QFL1_9PLEO</name>
<reference evidence="1" key="1">
    <citation type="journal article" date="2020" name="Stud. Mycol.">
        <title>101 Dothideomycetes genomes: a test case for predicting lifestyles and emergence of pathogens.</title>
        <authorList>
            <person name="Haridas S."/>
            <person name="Albert R."/>
            <person name="Binder M."/>
            <person name="Bloem J."/>
            <person name="Labutti K."/>
            <person name="Salamov A."/>
            <person name="Andreopoulos B."/>
            <person name="Baker S."/>
            <person name="Barry K."/>
            <person name="Bills G."/>
            <person name="Bluhm B."/>
            <person name="Cannon C."/>
            <person name="Castanera R."/>
            <person name="Culley D."/>
            <person name="Daum C."/>
            <person name="Ezra D."/>
            <person name="Gonzalez J."/>
            <person name="Henrissat B."/>
            <person name="Kuo A."/>
            <person name="Liang C."/>
            <person name="Lipzen A."/>
            <person name="Lutzoni F."/>
            <person name="Magnuson J."/>
            <person name="Mondo S."/>
            <person name="Nolan M."/>
            <person name="Ohm R."/>
            <person name="Pangilinan J."/>
            <person name="Park H.-J."/>
            <person name="Ramirez L."/>
            <person name="Alfaro M."/>
            <person name="Sun H."/>
            <person name="Tritt A."/>
            <person name="Yoshinaga Y."/>
            <person name="Zwiers L.-H."/>
            <person name="Turgeon B."/>
            <person name="Goodwin S."/>
            <person name="Spatafora J."/>
            <person name="Crous P."/>
            <person name="Grigoriev I."/>
        </authorList>
    </citation>
    <scope>NUCLEOTIDE SEQUENCE</scope>
    <source>
        <strain evidence="1">ATCC 200398</strain>
    </source>
</reference>
<sequence>MKRRRGYRIVLIDESLRRLRGLSGESPRHVKVNRDNKTLCILGAKTIICIFGLFEVEVLLIFLGAREFSTCKEGRDGNSPTITVGKPYGKRMFRQGIGFVGLTKGSGIALRADKKNLTKHWEFWCFLHGLDWPLVLNSWLWPEDAGFTNEIPGDEVPLHNMLLREADLILPNQFDAAIAATGPFSDDQVSTVDRVHLFFINGGVGFRNRVVPLKPDLKHGAIWAERLLWIEPDTMCRHQQDGRIWHNFFLIVVCLMKTQPTQLISILATLFITSTQFLTQGLSPLLKLWALKTISILTWTNGLIKSLSAIIDFGGVGFISPNVGITSYIVTLDPAQFSLGAFNTTRFFEVLDTLSYSQIPEHNLPKYTQRFSTIYTVGTGQGHIWNNYSLPVFDTTDEISREQSSSGFQTSLCSIYTHILYLNTFRLIYIFVRQSKILIPIRTYQIFNSSRVSLMETTTRMAGNAHGLYDGAYSGPGEVFASAYSFGIDAFGYSPYSG</sequence>
<dbReference type="Proteomes" id="UP000799755">
    <property type="component" value="Unassembled WGS sequence"/>
</dbReference>
<protein>
    <submittedName>
        <fullName evidence="1">Uncharacterized protein</fullName>
    </submittedName>
</protein>
<dbReference type="EMBL" id="MU003528">
    <property type="protein sequence ID" value="KAF2465753.1"/>
    <property type="molecule type" value="Genomic_DNA"/>
</dbReference>
<organism evidence="1 2">
    <name type="scientific">Lindgomyces ingoldianus</name>
    <dbReference type="NCBI Taxonomy" id="673940"/>
    <lineage>
        <taxon>Eukaryota</taxon>
        <taxon>Fungi</taxon>
        <taxon>Dikarya</taxon>
        <taxon>Ascomycota</taxon>
        <taxon>Pezizomycotina</taxon>
        <taxon>Dothideomycetes</taxon>
        <taxon>Pleosporomycetidae</taxon>
        <taxon>Pleosporales</taxon>
        <taxon>Lindgomycetaceae</taxon>
        <taxon>Lindgomyces</taxon>
    </lineage>
</organism>
<evidence type="ECO:0000313" key="1">
    <source>
        <dbReference type="EMBL" id="KAF2465753.1"/>
    </source>
</evidence>
<accession>A0ACB6QFL1</accession>